<evidence type="ECO:0000256" key="11">
    <source>
        <dbReference type="SAM" id="MobiDB-lite"/>
    </source>
</evidence>
<proteinExistence type="inferred from homology"/>
<dbReference type="AlphaFoldDB" id="A0A3Q0RMZ8"/>
<protein>
    <submittedName>
        <fullName evidence="12">NEDD4 binding protein 3</fullName>
    </submittedName>
</protein>
<sequence length="491" mass="56111">SAAFQAPPLSPRCGMGSVGSLVERPDVSPTKGSRAVPQVRPKHTNGLLKKGFTQRELLNYLNINSDGKKDIISGLSSVSARDEDNVYAKVYHKDGTEVDLTKNSLPSGGKYEKVNIFSLKYCKKIRSEVILILDVSRGEKKVRDFNGLCGFFFFYTSASMGHINTIGSLDRTSVGMKAVGMMYRLLNYSLCCLFQVRDLEDEGAIAQVFEGKQRLWEKEVEELKRLYAAKLRQVSQHAQRSQRNLQLQLFKVQQEKNRLQEELDSMRKEMSREAGAMPRRTSPTLEETQWEVCQKSGEISLLKQQLRDSQAEVTQKLSEIFQLKTELREARTELRNRECQIDALNLVLQGTQRHRRPSQAAHEDGKEAEENPSARERLRAELLLERRQSEAQAMAFEEERSTWQTEKDKVIRYQKELQASYLDMYHRNEVLEREVQHLRASRERGGGGGGSGNGTLEKEVPELREEREGDKQEDTPSPGLPWIERIESSEI</sequence>
<comment type="subcellular location">
    <subcellularLocation>
        <location evidence="2">Cell projection</location>
        <location evidence="2">Axon</location>
    </subcellularLocation>
    <subcellularLocation>
        <location evidence="1">Cell projection</location>
        <location evidence="1">Dendrite</location>
    </subcellularLocation>
    <subcellularLocation>
        <location evidence="3">Cytoplasmic vesicle</location>
    </subcellularLocation>
</comment>
<feature type="region of interest" description="Disordered" evidence="11">
    <location>
        <begin position="15"/>
        <end position="38"/>
    </location>
</feature>
<dbReference type="GO" id="GO:0031410">
    <property type="term" value="C:cytoplasmic vesicle"/>
    <property type="evidence" value="ECO:0007669"/>
    <property type="project" value="UniProtKB-SubCell"/>
</dbReference>
<keyword evidence="5" id="KW-0217">Developmental protein</keyword>
<keyword evidence="9" id="KW-0968">Cytoplasmic vesicle</keyword>
<dbReference type="InterPro" id="IPR033571">
    <property type="entry name" value="N4BP3"/>
</dbReference>
<dbReference type="Proteomes" id="UP000261340">
    <property type="component" value="Unplaced"/>
</dbReference>
<accession>A0A3Q0RMZ8</accession>
<evidence type="ECO:0000256" key="8">
    <source>
        <dbReference type="ARBA" id="ARBA00023273"/>
    </source>
</evidence>
<keyword evidence="6" id="KW-0524">Neurogenesis</keyword>
<evidence type="ECO:0000256" key="5">
    <source>
        <dbReference type="ARBA" id="ARBA00022473"/>
    </source>
</evidence>
<name>A0A3Q0RMZ8_AMPCI</name>
<dbReference type="PANTHER" id="PTHR32274">
    <property type="entry name" value="NEDD4-BINDING PROTEIN 3"/>
    <property type="match status" value="1"/>
</dbReference>
<evidence type="ECO:0000313" key="12">
    <source>
        <dbReference type="Ensembl" id="ENSACIP00000011692.1"/>
    </source>
</evidence>
<evidence type="ECO:0000256" key="2">
    <source>
        <dbReference type="ARBA" id="ARBA00004489"/>
    </source>
</evidence>
<dbReference type="GO" id="GO:0030425">
    <property type="term" value="C:dendrite"/>
    <property type="evidence" value="ECO:0007669"/>
    <property type="project" value="UniProtKB-SubCell"/>
</dbReference>
<evidence type="ECO:0000313" key="13">
    <source>
        <dbReference type="Proteomes" id="UP000261340"/>
    </source>
</evidence>
<evidence type="ECO:0000256" key="7">
    <source>
        <dbReference type="ARBA" id="ARBA00023054"/>
    </source>
</evidence>
<evidence type="ECO:0000256" key="6">
    <source>
        <dbReference type="ARBA" id="ARBA00022902"/>
    </source>
</evidence>
<evidence type="ECO:0000256" key="4">
    <source>
        <dbReference type="ARBA" id="ARBA00010640"/>
    </source>
</evidence>
<dbReference type="Ensembl" id="ENSACIT00000012023.1">
    <property type="protein sequence ID" value="ENSACIP00000011692.1"/>
    <property type="gene ID" value="ENSACIG00000009087.1"/>
</dbReference>
<evidence type="ECO:0000256" key="10">
    <source>
        <dbReference type="SAM" id="Coils"/>
    </source>
</evidence>
<dbReference type="GeneTree" id="ENSGT00940000158603"/>
<keyword evidence="13" id="KW-1185">Reference proteome</keyword>
<evidence type="ECO:0000256" key="1">
    <source>
        <dbReference type="ARBA" id="ARBA00004279"/>
    </source>
</evidence>
<feature type="coiled-coil region" evidence="10">
    <location>
        <begin position="320"/>
        <end position="347"/>
    </location>
</feature>
<feature type="region of interest" description="Disordered" evidence="11">
    <location>
        <begin position="440"/>
        <end position="491"/>
    </location>
</feature>
<feature type="compositionally biased region" description="Basic and acidic residues" evidence="11">
    <location>
        <begin position="456"/>
        <end position="474"/>
    </location>
</feature>
<feature type="compositionally biased region" description="Basic and acidic residues" evidence="11">
    <location>
        <begin position="361"/>
        <end position="374"/>
    </location>
</feature>
<organism evidence="12 13">
    <name type="scientific">Amphilophus citrinellus</name>
    <name type="common">Midas cichlid</name>
    <name type="synonym">Cichlasoma citrinellum</name>
    <dbReference type="NCBI Taxonomy" id="61819"/>
    <lineage>
        <taxon>Eukaryota</taxon>
        <taxon>Metazoa</taxon>
        <taxon>Chordata</taxon>
        <taxon>Craniata</taxon>
        <taxon>Vertebrata</taxon>
        <taxon>Euteleostomi</taxon>
        <taxon>Actinopterygii</taxon>
        <taxon>Neopterygii</taxon>
        <taxon>Teleostei</taxon>
        <taxon>Neoteleostei</taxon>
        <taxon>Acanthomorphata</taxon>
        <taxon>Ovalentaria</taxon>
        <taxon>Cichlomorphae</taxon>
        <taxon>Cichliformes</taxon>
        <taxon>Cichlidae</taxon>
        <taxon>New World cichlids</taxon>
        <taxon>Cichlasomatinae</taxon>
        <taxon>Heroini</taxon>
        <taxon>Amphilophus</taxon>
    </lineage>
</organism>
<evidence type="ECO:0000256" key="9">
    <source>
        <dbReference type="ARBA" id="ARBA00023329"/>
    </source>
</evidence>
<dbReference type="PANTHER" id="PTHR32274:SF1">
    <property type="entry name" value="NEDD4-BINDING PROTEIN 3"/>
    <property type="match status" value="1"/>
</dbReference>
<keyword evidence="7 10" id="KW-0175">Coiled coil</keyword>
<reference evidence="12" key="1">
    <citation type="submission" date="2025-08" db="UniProtKB">
        <authorList>
            <consortium name="Ensembl"/>
        </authorList>
    </citation>
    <scope>IDENTIFICATION</scope>
</reference>
<dbReference type="Pfam" id="PF06818">
    <property type="entry name" value="Fez1"/>
    <property type="match status" value="2"/>
</dbReference>
<comment type="similarity">
    <text evidence="4">Belongs to the N4BP3 family.</text>
</comment>
<reference evidence="12" key="2">
    <citation type="submission" date="2025-09" db="UniProtKB">
        <authorList>
            <consortium name="Ensembl"/>
        </authorList>
    </citation>
    <scope>IDENTIFICATION</scope>
</reference>
<feature type="region of interest" description="Disordered" evidence="11">
    <location>
        <begin position="269"/>
        <end position="288"/>
    </location>
</feature>
<dbReference type="GO" id="GO:0007399">
    <property type="term" value="P:nervous system development"/>
    <property type="evidence" value="ECO:0007669"/>
    <property type="project" value="UniProtKB-KW"/>
</dbReference>
<evidence type="ECO:0000256" key="3">
    <source>
        <dbReference type="ARBA" id="ARBA00004541"/>
    </source>
</evidence>
<feature type="region of interest" description="Disordered" evidence="11">
    <location>
        <begin position="351"/>
        <end position="374"/>
    </location>
</feature>
<keyword evidence="8" id="KW-0966">Cell projection</keyword>
<dbReference type="GO" id="GO:0030424">
    <property type="term" value="C:axon"/>
    <property type="evidence" value="ECO:0007669"/>
    <property type="project" value="UniProtKB-SubCell"/>
</dbReference>